<keyword evidence="3" id="KW-1185">Reference proteome</keyword>
<proteinExistence type="predicted"/>
<feature type="transmembrane region" description="Helical" evidence="1">
    <location>
        <begin position="153"/>
        <end position="171"/>
    </location>
</feature>
<feature type="transmembrane region" description="Helical" evidence="1">
    <location>
        <begin position="33"/>
        <end position="54"/>
    </location>
</feature>
<organism evidence="2 3">
    <name type="scientific">Tritrichomonas musculus</name>
    <dbReference type="NCBI Taxonomy" id="1915356"/>
    <lineage>
        <taxon>Eukaryota</taxon>
        <taxon>Metamonada</taxon>
        <taxon>Parabasalia</taxon>
        <taxon>Tritrichomonadida</taxon>
        <taxon>Tritrichomonadidae</taxon>
        <taxon>Tritrichomonas</taxon>
    </lineage>
</organism>
<evidence type="ECO:0000313" key="2">
    <source>
        <dbReference type="EMBL" id="KAK8894028.1"/>
    </source>
</evidence>
<reference evidence="2 3" key="1">
    <citation type="submission" date="2024-04" db="EMBL/GenBank/DDBJ databases">
        <title>Tritrichomonas musculus Genome.</title>
        <authorList>
            <person name="Alves-Ferreira E."/>
            <person name="Grigg M."/>
            <person name="Lorenzi H."/>
            <person name="Galac M."/>
        </authorList>
    </citation>
    <scope>NUCLEOTIDE SEQUENCE [LARGE SCALE GENOMIC DNA]</scope>
    <source>
        <strain evidence="2 3">EAF2021</strain>
    </source>
</reference>
<evidence type="ECO:0000313" key="3">
    <source>
        <dbReference type="Proteomes" id="UP001470230"/>
    </source>
</evidence>
<keyword evidence="1" id="KW-0472">Membrane</keyword>
<evidence type="ECO:0000256" key="1">
    <source>
        <dbReference type="SAM" id="Phobius"/>
    </source>
</evidence>
<dbReference type="EMBL" id="JAPFFF010000003">
    <property type="protein sequence ID" value="KAK8894028.1"/>
    <property type="molecule type" value="Genomic_DNA"/>
</dbReference>
<keyword evidence="1" id="KW-1133">Transmembrane helix</keyword>
<name>A0ABR2KSJ4_9EUKA</name>
<comment type="caution">
    <text evidence="2">The sequence shown here is derived from an EMBL/GenBank/DDBJ whole genome shotgun (WGS) entry which is preliminary data.</text>
</comment>
<dbReference type="Proteomes" id="UP001470230">
    <property type="component" value="Unassembled WGS sequence"/>
</dbReference>
<sequence>MSSRPSHSTPAKYQNYTWVDGFKDFFVFVKENFLFTITFIVFHSFIAYTLVASFNKRMEPIQQEICPNLKNQTHYYDGFNWNLKPEGDLESIYNRIIGQVRSHRSLFVEDLLAIASPASLEQAEAAVELKGEYFIHKYRAVIPCQPEIKSNDGLLTVALIYLVAFAIYLVYLTSPYGKKY</sequence>
<keyword evidence="1" id="KW-0812">Transmembrane</keyword>
<protein>
    <submittedName>
        <fullName evidence="2">Uncharacterized protein</fullName>
    </submittedName>
</protein>
<gene>
    <name evidence="2" type="ORF">M9Y10_022460</name>
</gene>
<accession>A0ABR2KSJ4</accession>